<reference evidence="2" key="1">
    <citation type="submission" date="2021-10" db="EMBL/GenBank/DDBJ databases">
        <title>Melipona bicolor Genome sequencing and assembly.</title>
        <authorList>
            <person name="Araujo N.S."/>
            <person name="Arias M.C."/>
        </authorList>
    </citation>
    <scope>NUCLEOTIDE SEQUENCE</scope>
    <source>
        <strain evidence="2">USP_2M_L1-L4_2017</strain>
        <tissue evidence="2">Whole body</tissue>
    </source>
</reference>
<dbReference type="Proteomes" id="UP001177670">
    <property type="component" value="Unassembled WGS sequence"/>
</dbReference>
<sequence length="80" mass="9047">MTSTSCQKKVLKDSELLHVLESELSSLIYSENNDTDPENNDENPEVADDDSETGVGRPIHTTVGNWSNDIRFEDLQKHEK</sequence>
<dbReference type="EMBL" id="JAHYIQ010000001">
    <property type="protein sequence ID" value="KAK1137356.1"/>
    <property type="molecule type" value="Genomic_DNA"/>
</dbReference>
<feature type="region of interest" description="Disordered" evidence="1">
    <location>
        <begin position="28"/>
        <end position="66"/>
    </location>
</feature>
<evidence type="ECO:0000313" key="2">
    <source>
        <dbReference type="EMBL" id="KAK1137356.1"/>
    </source>
</evidence>
<keyword evidence="3" id="KW-1185">Reference proteome</keyword>
<evidence type="ECO:0000313" key="3">
    <source>
        <dbReference type="Proteomes" id="UP001177670"/>
    </source>
</evidence>
<name>A0AA40GGF2_9HYME</name>
<gene>
    <name evidence="2" type="ORF">K0M31_001868</name>
</gene>
<feature type="compositionally biased region" description="Acidic residues" evidence="1">
    <location>
        <begin position="33"/>
        <end position="52"/>
    </location>
</feature>
<accession>A0AA40GGF2</accession>
<proteinExistence type="predicted"/>
<comment type="caution">
    <text evidence="2">The sequence shown here is derived from an EMBL/GenBank/DDBJ whole genome shotgun (WGS) entry which is preliminary data.</text>
</comment>
<organism evidence="2 3">
    <name type="scientific">Melipona bicolor</name>
    <dbReference type="NCBI Taxonomy" id="60889"/>
    <lineage>
        <taxon>Eukaryota</taxon>
        <taxon>Metazoa</taxon>
        <taxon>Ecdysozoa</taxon>
        <taxon>Arthropoda</taxon>
        <taxon>Hexapoda</taxon>
        <taxon>Insecta</taxon>
        <taxon>Pterygota</taxon>
        <taxon>Neoptera</taxon>
        <taxon>Endopterygota</taxon>
        <taxon>Hymenoptera</taxon>
        <taxon>Apocrita</taxon>
        <taxon>Aculeata</taxon>
        <taxon>Apoidea</taxon>
        <taxon>Anthophila</taxon>
        <taxon>Apidae</taxon>
        <taxon>Melipona</taxon>
    </lineage>
</organism>
<dbReference type="AlphaFoldDB" id="A0AA40GGF2"/>
<protein>
    <submittedName>
        <fullName evidence="2">Uncharacterized protein</fullName>
    </submittedName>
</protein>
<evidence type="ECO:0000256" key="1">
    <source>
        <dbReference type="SAM" id="MobiDB-lite"/>
    </source>
</evidence>